<gene>
    <name evidence="1" type="ORF">FWK35_00019286</name>
</gene>
<name>A0A6G0YGC7_APHCR</name>
<evidence type="ECO:0008006" key="3">
    <source>
        <dbReference type="Google" id="ProtNLM"/>
    </source>
</evidence>
<organism evidence="1 2">
    <name type="scientific">Aphis craccivora</name>
    <name type="common">Cowpea aphid</name>
    <dbReference type="NCBI Taxonomy" id="307492"/>
    <lineage>
        <taxon>Eukaryota</taxon>
        <taxon>Metazoa</taxon>
        <taxon>Ecdysozoa</taxon>
        <taxon>Arthropoda</taxon>
        <taxon>Hexapoda</taxon>
        <taxon>Insecta</taxon>
        <taxon>Pterygota</taxon>
        <taxon>Neoptera</taxon>
        <taxon>Paraneoptera</taxon>
        <taxon>Hemiptera</taxon>
        <taxon>Sternorrhyncha</taxon>
        <taxon>Aphidomorpha</taxon>
        <taxon>Aphidoidea</taxon>
        <taxon>Aphididae</taxon>
        <taxon>Aphidini</taxon>
        <taxon>Aphis</taxon>
        <taxon>Aphis</taxon>
    </lineage>
</organism>
<keyword evidence="2" id="KW-1185">Reference proteome</keyword>
<evidence type="ECO:0000313" key="1">
    <source>
        <dbReference type="EMBL" id="KAF0755181.1"/>
    </source>
</evidence>
<sequence length="79" mass="8640">MYIVSLLSSFSAPSKIQSRVPLQGAIIAPLLFNIFIADQTTSINTFITEYADAKAIISTHENHFTASSRLQAHVTTIES</sequence>
<reference evidence="1 2" key="1">
    <citation type="submission" date="2019-08" db="EMBL/GenBank/DDBJ databases">
        <title>Whole genome of Aphis craccivora.</title>
        <authorList>
            <person name="Voronova N.V."/>
            <person name="Shulinski R.S."/>
            <person name="Bandarenka Y.V."/>
            <person name="Zhorov D.G."/>
            <person name="Warner D."/>
        </authorList>
    </citation>
    <scope>NUCLEOTIDE SEQUENCE [LARGE SCALE GENOMIC DNA]</scope>
    <source>
        <strain evidence="1">180601</strain>
        <tissue evidence="1">Whole Body</tissue>
    </source>
</reference>
<dbReference type="Proteomes" id="UP000478052">
    <property type="component" value="Unassembled WGS sequence"/>
</dbReference>
<evidence type="ECO:0000313" key="2">
    <source>
        <dbReference type="Proteomes" id="UP000478052"/>
    </source>
</evidence>
<dbReference type="EMBL" id="VUJU01004214">
    <property type="protein sequence ID" value="KAF0755181.1"/>
    <property type="molecule type" value="Genomic_DNA"/>
</dbReference>
<protein>
    <recommendedName>
        <fullName evidence="3">Reverse transcriptase domain-containing protein</fullName>
    </recommendedName>
</protein>
<dbReference type="AlphaFoldDB" id="A0A6G0YGC7"/>
<comment type="caution">
    <text evidence="1">The sequence shown here is derived from an EMBL/GenBank/DDBJ whole genome shotgun (WGS) entry which is preliminary data.</text>
</comment>
<proteinExistence type="predicted"/>
<accession>A0A6G0YGC7</accession>